<accession>A0A8H6HQ44</accession>
<evidence type="ECO:0000313" key="4">
    <source>
        <dbReference type="Proteomes" id="UP000521943"/>
    </source>
</evidence>
<gene>
    <name evidence="3" type="ORF">DFP72DRAFT_851478</name>
</gene>
<dbReference type="AlphaFoldDB" id="A0A8H6HQ44"/>
<dbReference type="GO" id="GO:0031625">
    <property type="term" value="F:ubiquitin protein ligase binding"/>
    <property type="evidence" value="ECO:0007669"/>
    <property type="project" value="InterPro"/>
</dbReference>
<protein>
    <submittedName>
        <fullName evidence="3">Cullin repeat-like-containing domain protein</fullName>
    </submittedName>
</protein>
<dbReference type="InterPro" id="IPR016159">
    <property type="entry name" value="Cullin_repeat-like_dom_sf"/>
</dbReference>
<comment type="caution">
    <text evidence="3">The sequence shown here is derived from an EMBL/GenBank/DDBJ whole genome shotgun (WGS) entry which is preliminary data.</text>
</comment>
<dbReference type="OrthoDB" id="2911175at2759"/>
<dbReference type="GO" id="GO:0006511">
    <property type="term" value="P:ubiquitin-dependent protein catabolic process"/>
    <property type="evidence" value="ECO:0007669"/>
    <property type="project" value="InterPro"/>
</dbReference>
<dbReference type="Gene3D" id="1.20.1310.10">
    <property type="entry name" value="Cullin Repeats"/>
    <property type="match status" value="1"/>
</dbReference>
<dbReference type="InterPro" id="IPR001373">
    <property type="entry name" value="Cullin_N"/>
</dbReference>
<feature type="domain" description="Cullin N-terminal" evidence="2">
    <location>
        <begin position="27"/>
        <end position="235"/>
    </location>
</feature>
<dbReference type="EMBL" id="JACGCI010000055">
    <property type="protein sequence ID" value="KAF6750674.1"/>
    <property type="molecule type" value="Genomic_DNA"/>
</dbReference>
<evidence type="ECO:0000313" key="3">
    <source>
        <dbReference type="EMBL" id="KAF6750674.1"/>
    </source>
</evidence>
<proteinExistence type="inferred from homology"/>
<dbReference type="SUPFAM" id="SSF74788">
    <property type="entry name" value="Cullin repeat-like"/>
    <property type="match status" value="1"/>
</dbReference>
<evidence type="ECO:0000256" key="1">
    <source>
        <dbReference type="ARBA" id="ARBA00006019"/>
    </source>
</evidence>
<organism evidence="3 4">
    <name type="scientific">Ephemerocybe angulata</name>
    <dbReference type="NCBI Taxonomy" id="980116"/>
    <lineage>
        <taxon>Eukaryota</taxon>
        <taxon>Fungi</taxon>
        <taxon>Dikarya</taxon>
        <taxon>Basidiomycota</taxon>
        <taxon>Agaricomycotina</taxon>
        <taxon>Agaricomycetes</taxon>
        <taxon>Agaricomycetidae</taxon>
        <taxon>Agaricales</taxon>
        <taxon>Agaricineae</taxon>
        <taxon>Psathyrellaceae</taxon>
        <taxon>Ephemerocybe</taxon>
    </lineage>
</organism>
<comment type="similarity">
    <text evidence="1">Belongs to the cullin family.</text>
</comment>
<dbReference type="Proteomes" id="UP000521943">
    <property type="component" value="Unassembled WGS sequence"/>
</dbReference>
<keyword evidence="4" id="KW-1185">Reference proteome</keyword>
<dbReference type="Pfam" id="PF00888">
    <property type="entry name" value="Cullin"/>
    <property type="match status" value="1"/>
</dbReference>
<reference evidence="3 4" key="1">
    <citation type="submission" date="2020-07" db="EMBL/GenBank/DDBJ databases">
        <title>Comparative genomics of pyrophilous fungi reveals a link between fire events and developmental genes.</title>
        <authorList>
            <consortium name="DOE Joint Genome Institute"/>
            <person name="Steindorff A.S."/>
            <person name="Carver A."/>
            <person name="Calhoun S."/>
            <person name="Stillman K."/>
            <person name="Liu H."/>
            <person name="Lipzen A."/>
            <person name="Pangilinan J."/>
            <person name="Labutti K."/>
            <person name="Bruns T.D."/>
            <person name="Grigoriev I.V."/>
        </authorList>
    </citation>
    <scope>NUCLEOTIDE SEQUENCE [LARGE SCALE GENOMIC DNA]</scope>
    <source>
        <strain evidence="3 4">CBS 144469</strain>
    </source>
</reference>
<name>A0A8H6HQ44_9AGAR</name>
<evidence type="ECO:0000259" key="2">
    <source>
        <dbReference type="Pfam" id="PF00888"/>
    </source>
</evidence>
<sequence length="237" mass="27411">MSSMSLNLHPFLTIKPPETSRVTEELWAYLRPSVDYVMTVSTELPRATYIGIYTTVYNYCEATMYTPDGKRIERIPACADLYKKLSTHLISHVEIIYQKFSHLEAGEAISYYANEWDRYLRGAQYLNRLFAYLNRDWVTREQSEGNTTVYSVHKLAHLHWKKDLVLRIQNEGAEKLSSIVMRAISDNFDSDGGLKGSDRIKVLRGVTDSFLALDLAEDEPFKLCMTDYTRRFKPPSL</sequence>